<reference evidence="5" key="1">
    <citation type="journal article" date="2017" name="Cell">
        <title>Insights into land plant evolution garnered from the Marchantia polymorpha genome.</title>
        <authorList>
            <person name="Bowman J.L."/>
            <person name="Kohchi T."/>
            <person name="Yamato K.T."/>
            <person name="Jenkins J."/>
            <person name="Shu S."/>
            <person name="Ishizaki K."/>
            <person name="Yamaoka S."/>
            <person name="Nishihama R."/>
            <person name="Nakamura Y."/>
            <person name="Berger F."/>
            <person name="Adam C."/>
            <person name="Aki S.S."/>
            <person name="Althoff F."/>
            <person name="Araki T."/>
            <person name="Arteaga-Vazquez M.A."/>
            <person name="Balasubrmanian S."/>
            <person name="Barry K."/>
            <person name="Bauer D."/>
            <person name="Boehm C.R."/>
            <person name="Briginshaw L."/>
            <person name="Caballero-Perez J."/>
            <person name="Catarino B."/>
            <person name="Chen F."/>
            <person name="Chiyoda S."/>
            <person name="Chovatia M."/>
            <person name="Davies K.M."/>
            <person name="Delmans M."/>
            <person name="Demura T."/>
            <person name="Dierschke T."/>
            <person name="Dolan L."/>
            <person name="Dorantes-Acosta A.E."/>
            <person name="Eklund D.M."/>
            <person name="Florent S.N."/>
            <person name="Flores-Sandoval E."/>
            <person name="Fujiyama A."/>
            <person name="Fukuzawa H."/>
            <person name="Galik B."/>
            <person name="Grimanelli D."/>
            <person name="Grimwood J."/>
            <person name="Grossniklaus U."/>
            <person name="Hamada T."/>
            <person name="Haseloff J."/>
            <person name="Hetherington A.J."/>
            <person name="Higo A."/>
            <person name="Hirakawa Y."/>
            <person name="Hundley H.N."/>
            <person name="Ikeda Y."/>
            <person name="Inoue K."/>
            <person name="Inoue S.I."/>
            <person name="Ishida S."/>
            <person name="Jia Q."/>
            <person name="Kakita M."/>
            <person name="Kanazawa T."/>
            <person name="Kawai Y."/>
            <person name="Kawashima T."/>
            <person name="Kennedy M."/>
            <person name="Kinose K."/>
            <person name="Kinoshita T."/>
            <person name="Kohara Y."/>
            <person name="Koide E."/>
            <person name="Komatsu K."/>
            <person name="Kopischke S."/>
            <person name="Kubo M."/>
            <person name="Kyozuka J."/>
            <person name="Lagercrantz U."/>
            <person name="Lin S.S."/>
            <person name="Lindquist E."/>
            <person name="Lipzen A.M."/>
            <person name="Lu C.W."/>
            <person name="De Luna E."/>
            <person name="Martienssen R.A."/>
            <person name="Minamino N."/>
            <person name="Mizutani M."/>
            <person name="Mizutani M."/>
            <person name="Mochizuki N."/>
            <person name="Monte I."/>
            <person name="Mosher R."/>
            <person name="Nagasaki H."/>
            <person name="Nakagami H."/>
            <person name="Naramoto S."/>
            <person name="Nishitani K."/>
            <person name="Ohtani M."/>
            <person name="Okamoto T."/>
            <person name="Okumura M."/>
            <person name="Phillips J."/>
            <person name="Pollak B."/>
            <person name="Reinders A."/>
            <person name="Rovekamp M."/>
            <person name="Sano R."/>
            <person name="Sawa S."/>
            <person name="Schmid M.W."/>
            <person name="Shirakawa M."/>
            <person name="Solano R."/>
            <person name="Spunde A."/>
            <person name="Suetsugu N."/>
            <person name="Sugano S."/>
            <person name="Sugiyama A."/>
            <person name="Sun R."/>
            <person name="Suzuki Y."/>
            <person name="Takenaka M."/>
            <person name="Takezawa D."/>
            <person name="Tomogane H."/>
            <person name="Tsuzuki M."/>
            <person name="Ueda T."/>
            <person name="Umeda M."/>
            <person name="Ward J.M."/>
            <person name="Watanabe Y."/>
            <person name="Yazaki K."/>
            <person name="Yokoyama R."/>
            <person name="Yoshitake Y."/>
            <person name="Yotsui I."/>
            <person name="Zachgo S."/>
            <person name="Schmutz J."/>
        </authorList>
    </citation>
    <scope>NUCLEOTIDE SEQUENCE [LARGE SCALE GENOMIC DNA]</scope>
    <source>
        <strain evidence="5">Tak-1</strain>
    </source>
</reference>
<dbReference type="SUPFAM" id="SSF46689">
    <property type="entry name" value="Homeodomain-like"/>
    <property type="match status" value="2"/>
</dbReference>
<name>A0A2R6WH33_MARPO</name>
<dbReference type="SMART" id="SM00717">
    <property type="entry name" value="SANT"/>
    <property type="match status" value="4"/>
</dbReference>
<keyword evidence="5" id="KW-1185">Reference proteome</keyword>
<dbReference type="InterPro" id="IPR001005">
    <property type="entry name" value="SANT/Myb"/>
</dbReference>
<dbReference type="PANTHER" id="PTHR47430:SF4">
    <property type="entry name" value="GB|AAC33480.1"/>
    <property type="match status" value="1"/>
</dbReference>
<evidence type="ECO:0000313" key="4">
    <source>
        <dbReference type="EMBL" id="PTQ33143.1"/>
    </source>
</evidence>
<dbReference type="Proteomes" id="UP000244005">
    <property type="component" value="Unassembled WGS sequence"/>
</dbReference>
<feature type="compositionally biased region" description="Basic and acidic residues" evidence="1">
    <location>
        <begin position="706"/>
        <end position="720"/>
    </location>
</feature>
<dbReference type="PROSITE" id="PS51294">
    <property type="entry name" value="HTH_MYB"/>
    <property type="match status" value="1"/>
</dbReference>
<evidence type="ECO:0000256" key="1">
    <source>
        <dbReference type="SAM" id="MobiDB-lite"/>
    </source>
</evidence>
<feature type="compositionally biased region" description="Basic and acidic residues" evidence="1">
    <location>
        <begin position="75"/>
        <end position="93"/>
    </location>
</feature>
<dbReference type="Pfam" id="PF13921">
    <property type="entry name" value="Myb_DNA-bind_6"/>
    <property type="match status" value="1"/>
</dbReference>
<feature type="region of interest" description="Disordered" evidence="1">
    <location>
        <begin position="110"/>
        <end position="153"/>
    </location>
</feature>
<gene>
    <name evidence="4" type="ORF">MARPO_0091s0012</name>
</gene>
<evidence type="ECO:0000259" key="3">
    <source>
        <dbReference type="PROSITE" id="PS51294"/>
    </source>
</evidence>
<feature type="compositionally biased region" description="Basic and acidic residues" evidence="1">
    <location>
        <begin position="127"/>
        <end position="137"/>
    </location>
</feature>
<dbReference type="Gene3D" id="1.10.10.60">
    <property type="entry name" value="Homeodomain-like"/>
    <property type="match status" value="1"/>
</dbReference>
<dbReference type="AlphaFoldDB" id="A0A2R6WH33"/>
<evidence type="ECO:0000259" key="2">
    <source>
        <dbReference type="PROSITE" id="PS50090"/>
    </source>
</evidence>
<dbReference type="PROSITE" id="PS50090">
    <property type="entry name" value="MYB_LIKE"/>
    <property type="match status" value="2"/>
</dbReference>
<feature type="region of interest" description="Disordered" evidence="1">
    <location>
        <begin position="702"/>
        <end position="748"/>
    </location>
</feature>
<dbReference type="PANTHER" id="PTHR47430">
    <property type="entry name" value="GB|AAC33480.1"/>
    <property type="match status" value="1"/>
</dbReference>
<dbReference type="OrthoDB" id="39591at2759"/>
<evidence type="ECO:0000313" key="5">
    <source>
        <dbReference type="Proteomes" id="UP000244005"/>
    </source>
</evidence>
<feature type="region of interest" description="Disordered" evidence="1">
    <location>
        <begin position="57"/>
        <end position="93"/>
    </location>
</feature>
<feature type="domain" description="Myb-like" evidence="2">
    <location>
        <begin position="405"/>
        <end position="450"/>
    </location>
</feature>
<sequence>MKSSLVVDCRTHPGDWKFKRSKLLVQSVCFQDVLYNSYSKLFDSWNGLHEDIAGVASPADVSQRHSSPMGRKRNSRDDSGENGHADQETPVEEVERQYCEFSKYSTSLPDLQAGKSRRSKSSRKSLTWKEEAKKRSTECLNYNPSTPEAKMKKPLVLDFNHSEERGPDTRNTPIGEVNKKSSFSSKFPVRTSTLEMGTRKSRNYSGVPGPEYASSLPREINRGIRDSEVSMCTPEERSLSTPSTGLDHEATLIHKTKRRMTEESEPPLFTPLSQIRGRDAHCIPLTVKLAKSQKKLFCGPDDKAKRCKDDDEEERGWASDRRRKDLDHGKFTEDEIISLNCGLNQLMEARNWTREEAAKILTHQSGRGNPHAEARGAWKEIAKFLPSSSIVRVNMKVRELLFKGKTGRWDAEETERLKRLVQKHGNNWTTIACHLGRSNGACARKWRSIRTDECTFRKRGKWTQDEYDELCRHVRDAKATKIFKSTKRIGKRKVRDDLCWEPIALRMCRPANQCSAVWYERLAPSMHKELCLDEKDRQWSDEDDRRLLTRMLRLMSPHGSICWRKVYLKNRKTATCKARFNQMTHPKCLGEKHEATLHEKLEILVRRYAPDLTVQNPIGGLDESRIHLVEEMIKRHDSESDFDITESRREEYEWTMNTFGSDDRRSTYKSRAAHSQGCGDQQEDNILPLRMEKEVDCRVRGTPGFETKRSKDQRKIERESTPSGYKFEENDNLSANDSMGRESEWGWSSPRRKEEDEYSVHCAECDLDPVSQHRPRVQERKTVSRYIVYNSNQRNLDLVRETREDSSVKDVRVSRKCCTRPSSETSYSLECQNCDRKNGGNFFYNLTKHDRSKNKTTFYRVEQGNQCTSVGLKDGKTVRESSYTDDESTSLDF</sequence>
<feature type="domain" description="Myb-like" evidence="2">
    <location>
        <begin position="458"/>
        <end position="522"/>
    </location>
</feature>
<feature type="region of interest" description="Disordered" evidence="1">
    <location>
        <begin position="161"/>
        <end position="180"/>
    </location>
</feature>
<dbReference type="InterPro" id="IPR017930">
    <property type="entry name" value="Myb_dom"/>
</dbReference>
<accession>A0A2R6WH33</accession>
<proteinExistence type="predicted"/>
<feature type="domain" description="HTH myb-type" evidence="3">
    <location>
        <begin position="405"/>
        <end position="454"/>
    </location>
</feature>
<dbReference type="Gramene" id="Mp6g21430.1">
    <property type="protein sequence ID" value="Mp6g21430.1.cds"/>
    <property type="gene ID" value="Mp6g21430"/>
</dbReference>
<organism evidence="4 5">
    <name type="scientific">Marchantia polymorpha</name>
    <name type="common">Common liverwort</name>
    <name type="synonym">Marchantia aquatica</name>
    <dbReference type="NCBI Taxonomy" id="3197"/>
    <lineage>
        <taxon>Eukaryota</taxon>
        <taxon>Viridiplantae</taxon>
        <taxon>Streptophyta</taxon>
        <taxon>Embryophyta</taxon>
        <taxon>Marchantiophyta</taxon>
        <taxon>Marchantiopsida</taxon>
        <taxon>Marchantiidae</taxon>
        <taxon>Marchantiales</taxon>
        <taxon>Marchantiaceae</taxon>
        <taxon>Marchantia</taxon>
    </lineage>
</organism>
<dbReference type="InterPro" id="IPR009057">
    <property type="entry name" value="Homeodomain-like_sf"/>
</dbReference>
<protein>
    <submittedName>
        <fullName evidence="4">Uncharacterized protein</fullName>
    </submittedName>
</protein>
<dbReference type="EMBL" id="KZ772763">
    <property type="protein sequence ID" value="PTQ33143.1"/>
    <property type="molecule type" value="Genomic_DNA"/>
</dbReference>
<dbReference type="CDD" id="cd00167">
    <property type="entry name" value="SANT"/>
    <property type="match status" value="1"/>
</dbReference>